<evidence type="ECO:0000313" key="3">
    <source>
        <dbReference type="Proteomes" id="UP000786811"/>
    </source>
</evidence>
<evidence type="ECO:0000259" key="1">
    <source>
        <dbReference type="PROSITE" id="PS50106"/>
    </source>
</evidence>
<dbReference type="AlphaFoldDB" id="A0A8J2HP12"/>
<proteinExistence type="predicted"/>
<comment type="caution">
    <text evidence="2">The sequence shown here is derived from an EMBL/GenBank/DDBJ whole genome shotgun (WGS) entry which is preliminary data.</text>
</comment>
<dbReference type="InterPro" id="IPR036034">
    <property type="entry name" value="PDZ_sf"/>
</dbReference>
<dbReference type="InterPro" id="IPR051342">
    <property type="entry name" value="PDZ_scaffold"/>
</dbReference>
<sequence>MSKPIANSKTRYNWCSRDVRDNRLQSGDHILQIGDVNLRGMGSEQVATVLRQSGTHVRLVVARPIEPTSPDYQIEKQALPEEIKTEDLLKGECNIPETVKDFYLTVLAGSHSKRRKSFDSYRLKLKTRGFLIANHSARSSGPGSCQHASTSYLCRTYGSA</sequence>
<dbReference type="PROSITE" id="PS50106">
    <property type="entry name" value="PDZ"/>
    <property type="match status" value="1"/>
</dbReference>
<dbReference type="InterPro" id="IPR001478">
    <property type="entry name" value="PDZ"/>
</dbReference>
<protein>
    <submittedName>
        <fullName evidence="2">Similar to Patj: Patj homolog (Drosophila melanogaster)</fullName>
    </submittedName>
</protein>
<dbReference type="PANTHER" id="PTHR19964:SF92">
    <property type="entry name" value="PATJ HOMOLOG"/>
    <property type="match status" value="1"/>
</dbReference>
<organism evidence="2 3">
    <name type="scientific">Cotesia congregata</name>
    <name type="common">Parasitoid wasp</name>
    <name type="synonym">Apanteles congregatus</name>
    <dbReference type="NCBI Taxonomy" id="51543"/>
    <lineage>
        <taxon>Eukaryota</taxon>
        <taxon>Metazoa</taxon>
        <taxon>Ecdysozoa</taxon>
        <taxon>Arthropoda</taxon>
        <taxon>Hexapoda</taxon>
        <taxon>Insecta</taxon>
        <taxon>Pterygota</taxon>
        <taxon>Neoptera</taxon>
        <taxon>Endopterygota</taxon>
        <taxon>Hymenoptera</taxon>
        <taxon>Apocrita</taxon>
        <taxon>Ichneumonoidea</taxon>
        <taxon>Braconidae</taxon>
        <taxon>Microgastrinae</taxon>
        <taxon>Cotesia</taxon>
    </lineage>
</organism>
<reference evidence="2" key="1">
    <citation type="submission" date="2021-04" db="EMBL/GenBank/DDBJ databases">
        <authorList>
            <person name="Chebbi M.A.C M."/>
        </authorList>
    </citation>
    <scope>NUCLEOTIDE SEQUENCE</scope>
</reference>
<dbReference type="Gene3D" id="2.30.42.10">
    <property type="match status" value="1"/>
</dbReference>
<gene>
    <name evidence="2" type="ORF">HICCMSTLAB_LOCUS13921</name>
</gene>
<dbReference type="EMBL" id="CAJNRD030001124">
    <property type="protein sequence ID" value="CAG5109285.1"/>
    <property type="molecule type" value="Genomic_DNA"/>
</dbReference>
<name>A0A8J2HP12_COTCN</name>
<dbReference type="SUPFAM" id="SSF50156">
    <property type="entry name" value="PDZ domain-like"/>
    <property type="match status" value="1"/>
</dbReference>
<feature type="domain" description="PDZ" evidence="1">
    <location>
        <begin position="20"/>
        <end position="65"/>
    </location>
</feature>
<keyword evidence="3" id="KW-1185">Reference proteome</keyword>
<evidence type="ECO:0000313" key="2">
    <source>
        <dbReference type="EMBL" id="CAG5109285.1"/>
    </source>
</evidence>
<accession>A0A8J2HP12</accession>
<dbReference type="PANTHER" id="PTHR19964">
    <property type="entry name" value="MULTIPLE PDZ DOMAIN PROTEIN"/>
    <property type="match status" value="1"/>
</dbReference>
<dbReference type="OrthoDB" id="6022242at2759"/>
<dbReference type="Pfam" id="PF00595">
    <property type="entry name" value="PDZ"/>
    <property type="match status" value="1"/>
</dbReference>
<dbReference type="Proteomes" id="UP000786811">
    <property type="component" value="Unassembled WGS sequence"/>
</dbReference>